<protein>
    <submittedName>
        <fullName evidence="2">Uncharacterized protein</fullName>
    </submittedName>
</protein>
<dbReference type="KEGG" id="mtua:CSH63_03915"/>
<name>A0A386WGP6_9ACTN</name>
<sequence>MLCVVGVLGIGGWIWTAWAIKSGKRWARSATTFMFVLGVVTALTALLIRDTSGDTGLAPLLGWIGMVPCLAGLAAVAMLWRRS</sequence>
<dbReference type="AlphaFoldDB" id="A0A386WGP6"/>
<proteinExistence type="predicted"/>
<evidence type="ECO:0000313" key="3">
    <source>
        <dbReference type="Proteomes" id="UP000267804"/>
    </source>
</evidence>
<accession>A0A386WGP6</accession>
<reference evidence="2 3" key="1">
    <citation type="submission" date="2017-10" db="EMBL/GenBank/DDBJ databases">
        <title>Integration of genomic and chemical information greatly accelerates assignment of the full stereostructure of myelolactone, a potent inhibitor of myeloma from a marine-derived Micromonospora.</title>
        <authorList>
            <person name="Kim M.C."/>
            <person name="Machado H."/>
            <person name="Jensen P.R."/>
            <person name="Fenical W."/>
        </authorList>
    </citation>
    <scope>NUCLEOTIDE SEQUENCE [LARGE SCALE GENOMIC DNA]</scope>
    <source>
        <strain evidence="2 3">CNY-010</strain>
    </source>
</reference>
<evidence type="ECO:0000313" key="2">
    <source>
        <dbReference type="EMBL" id="AYF26630.1"/>
    </source>
</evidence>
<dbReference type="EMBL" id="CP024087">
    <property type="protein sequence ID" value="AYF26630.1"/>
    <property type="molecule type" value="Genomic_DNA"/>
</dbReference>
<evidence type="ECO:0000256" key="1">
    <source>
        <dbReference type="SAM" id="Phobius"/>
    </source>
</evidence>
<keyword evidence="1" id="KW-0472">Membrane</keyword>
<gene>
    <name evidence="2" type="ORF">CSH63_03915</name>
</gene>
<organism evidence="2 3">
    <name type="scientific">Micromonospora tulbaghiae</name>
    <dbReference type="NCBI Taxonomy" id="479978"/>
    <lineage>
        <taxon>Bacteria</taxon>
        <taxon>Bacillati</taxon>
        <taxon>Actinomycetota</taxon>
        <taxon>Actinomycetes</taxon>
        <taxon>Micromonosporales</taxon>
        <taxon>Micromonosporaceae</taxon>
        <taxon>Micromonospora</taxon>
    </lineage>
</organism>
<feature type="transmembrane region" description="Helical" evidence="1">
    <location>
        <begin position="60"/>
        <end position="80"/>
    </location>
</feature>
<keyword evidence="1" id="KW-1133">Transmembrane helix</keyword>
<keyword evidence="1" id="KW-0812">Transmembrane</keyword>
<feature type="transmembrane region" description="Helical" evidence="1">
    <location>
        <begin position="29"/>
        <end position="48"/>
    </location>
</feature>
<dbReference type="Proteomes" id="UP000267804">
    <property type="component" value="Chromosome"/>
</dbReference>